<dbReference type="EMBL" id="CP119075">
    <property type="protein sequence ID" value="WED66828.1"/>
    <property type="molecule type" value="Genomic_DNA"/>
</dbReference>
<dbReference type="Proteomes" id="UP001218638">
    <property type="component" value="Chromosome"/>
</dbReference>
<proteinExistence type="predicted"/>
<gene>
    <name evidence="2" type="ORF">PXH66_08195</name>
</gene>
<dbReference type="AlphaFoldDB" id="A0AAF0CRR2"/>
<keyword evidence="3" id="KW-1185">Reference proteome</keyword>
<protein>
    <submittedName>
        <fullName evidence="2">Uncharacterized protein</fullName>
    </submittedName>
</protein>
<evidence type="ECO:0000313" key="3">
    <source>
        <dbReference type="Proteomes" id="UP001218638"/>
    </source>
</evidence>
<name>A0AAF0CRR2_9BACT</name>
<feature type="region of interest" description="Disordered" evidence="1">
    <location>
        <begin position="61"/>
        <end position="82"/>
    </location>
</feature>
<accession>A0AAF0CRR2</accession>
<dbReference type="KEGG" id="slom:PXH66_08195"/>
<organism evidence="2 3">
    <name type="scientific">Synoicihabitans lomoniglobus</name>
    <dbReference type="NCBI Taxonomy" id="2909285"/>
    <lineage>
        <taxon>Bacteria</taxon>
        <taxon>Pseudomonadati</taxon>
        <taxon>Verrucomicrobiota</taxon>
        <taxon>Opitutia</taxon>
        <taxon>Opitutales</taxon>
        <taxon>Opitutaceae</taxon>
        <taxon>Synoicihabitans</taxon>
    </lineage>
</organism>
<dbReference type="RefSeq" id="WP_330932313.1">
    <property type="nucleotide sequence ID" value="NZ_CP119075.1"/>
</dbReference>
<reference evidence="2" key="1">
    <citation type="submission" date="2023-03" db="EMBL/GenBank/DDBJ databases">
        <title>Lomoglobus Profundus gen. nov., sp. nov., a novel member of the phylum Verrucomicrobia, isolated from deep-marine sediment of South China Sea.</title>
        <authorList>
            <person name="Ahmad T."/>
            <person name="Ishaq S.E."/>
            <person name="Wang F."/>
        </authorList>
    </citation>
    <scope>NUCLEOTIDE SEQUENCE</scope>
    <source>
        <strain evidence="2">LMO-M01</strain>
    </source>
</reference>
<sequence>MSKAKFFLTLDQEAIDELEVVARENHMSPNAFAAVAVGRLSKLKPEFALAALGSIPQEYFKRGPGRPPASSRAARPEQIAAV</sequence>
<evidence type="ECO:0000256" key="1">
    <source>
        <dbReference type="SAM" id="MobiDB-lite"/>
    </source>
</evidence>
<evidence type="ECO:0000313" key="2">
    <source>
        <dbReference type="EMBL" id="WED66828.1"/>
    </source>
</evidence>